<keyword evidence="4" id="KW-0472">Membrane</keyword>
<dbReference type="GO" id="GO:0000139">
    <property type="term" value="C:Golgi membrane"/>
    <property type="evidence" value="ECO:0007669"/>
    <property type="project" value="UniProtKB-SubCell"/>
</dbReference>
<evidence type="ECO:0000256" key="3">
    <source>
        <dbReference type="ARBA" id="ARBA00023034"/>
    </source>
</evidence>
<dbReference type="STRING" id="1071381.G8BU89"/>
<keyword evidence="8" id="KW-1185">Reference proteome</keyword>
<name>G8BU89_TETPH</name>
<dbReference type="RefSeq" id="XP_003685901.1">
    <property type="nucleotide sequence ID" value="XM_003685853.1"/>
</dbReference>
<accession>G8BU89</accession>
<gene>
    <name evidence="7" type="primary">TPHA0E03780</name>
    <name evidence="7" type="ordered locus">TPHA_0E03780</name>
</gene>
<dbReference type="HOGENOM" id="CLU_742267_0_0_1"/>
<dbReference type="KEGG" id="tpf:TPHA_0E03780"/>
<dbReference type="GeneID" id="11531501"/>
<keyword evidence="2" id="KW-0677">Repeat</keyword>
<reference evidence="7 8" key="1">
    <citation type="journal article" date="2011" name="Proc. Natl. Acad. Sci. U.S.A.">
        <title>Evolutionary erosion of yeast sex chromosomes by mating-type switching accidents.</title>
        <authorList>
            <person name="Gordon J.L."/>
            <person name="Armisen D."/>
            <person name="Proux-Wera E."/>
            <person name="Oheigeartaigh S.S."/>
            <person name="Byrne K.P."/>
            <person name="Wolfe K.H."/>
        </authorList>
    </citation>
    <scope>NUCLEOTIDE SEQUENCE [LARGE SCALE GENOMIC DNA]</scope>
    <source>
        <strain evidence="8">ATCC 24235 / CBS 4417 / NBRC 1672 / NRRL Y-8282 / UCD 70-5</strain>
    </source>
</reference>
<proteinExistence type="predicted"/>
<dbReference type="GO" id="GO:0106103">
    <property type="term" value="C:COPII vesicles tethering complex"/>
    <property type="evidence" value="ECO:0007669"/>
    <property type="project" value="EnsemblFungi"/>
</dbReference>
<dbReference type="PANTHER" id="PTHR12893">
    <property type="entry name" value="GOLGI REASSEMBLY STACKING PROTEIN GRASP"/>
    <property type="match status" value="1"/>
</dbReference>
<dbReference type="GO" id="GO:0009267">
    <property type="term" value="P:cellular response to starvation"/>
    <property type="evidence" value="ECO:0007669"/>
    <property type="project" value="EnsemblFungi"/>
</dbReference>
<dbReference type="InterPro" id="IPR007583">
    <property type="entry name" value="GRASP55_65"/>
</dbReference>
<evidence type="ECO:0000256" key="2">
    <source>
        <dbReference type="ARBA" id="ARBA00022737"/>
    </source>
</evidence>
<feature type="domain" description="PDZ GRASP-type" evidence="6">
    <location>
        <begin position="70"/>
        <end position="185"/>
    </location>
</feature>
<keyword evidence="3" id="KW-0333">Golgi apparatus</keyword>
<dbReference type="GO" id="GO:0044877">
    <property type="term" value="F:protein-containing complex binding"/>
    <property type="evidence" value="ECO:0007669"/>
    <property type="project" value="EnsemblFungi"/>
</dbReference>
<evidence type="ECO:0000256" key="1">
    <source>
        <dbReference type="ARBA" id="ARBA00004394"/>
    </source>
</evidence>
<dbReference type="EMBL" id="HE612860">
    <property type="protein sequence ID" value="CCE63467.1"/>
    <property type="molecule type" value="Genomic_DNA"/>
</dbReference>
<evidence type="ECO:0000256" key="5">
    <source>
        <dbReference type="SAM" id="MobiDB-lite"/>
    </source>
</evidence>
<dbReference type="Pfam" id="PF04495">
    <property type="entry name" value="GRASP55_65"/>
    <property type="match status" value="1"/>
</dbReference>
<sequence>MFRIAKNLVKTLEQSVQDTLALSSSTSEIDAFFHSIPPALLLPQMQEQSGYSPEDAGSASVRSNVNESLSGLRIVFVHETQLQLQSYFDFIVGINDEPVPVIINQHGYSYPDYNRIVELLNEKCNNYVKLNIWSGKGGNYRDEYVSVQYKDESQLEDVSLAAVEDNQAANKKFQSLGFKVQWSPLIAATFVYHILNINLPNGPAEQAGLIPDEDYIIGCQDGLLATGGETLLQDIVKSRANHELILYVYNKIHDCVRPITVNIGGDGRLGCNVGYGFLHRIPTVAPSHTTGTATTATTTAPPPAIEPPAIEPPAQLSEEAFTPQVALPTAGKKRTKTKHTTGLVDTDYFNEGKDTAPPSSTNSKADVPPPQQASRHNNKHTHAHLQYICIHIFIYII</sequence>
<evidence type="ECO:0000259" key="6">
    <source>
        <dbReference type="PROSITE" id="PS51865"/>
    </source>
</evidence>
<protein>
    <recommendedName>
        <fullName evidence="6">PDZ GRASP-type domain-containing protein</fullName>
    </recommendedName>
</protein>
<feature type="domain" description="PDZ GRASP-type" evidence="6">
    <location>
        <begin position="190"/>
        <end position="278"/>
    </location>
</feature>
<dbReference type="GO" id="GO:0009306">
    <property type="term" value="P:protein secretion"/>
    <property type="evidence" value="ECO:0007669"/>
    <property type="project" value="EnsemblFungi"/>
</dbReference>
<dbReference type="PROSITE" id="PS51865">
    <property type="entry name" value="PDZ_GRASP"/>
    <property type="match status" value="2"/>
</dbReference>
<dbReference type="GO" id="GO:0007030">
    <property type="term" value="P:Golgi organization"/>
    <property type="evidence" value="ECO:0007669"/>
    <property type="project" value="TreeGrafter"/>
</dbReference>
<comment type="subcellular location">
    <subcellularLocation>
        <location evidence="1">Golgi apparatus membrane</location>
    </subcellularLocation>
</comment>
<dbReference type="OMA" id="SSTQHIW"/>
<dbReference type="eggNOG" id="KOG3834">
    <property type="taxonomic scope" value="Eukaryota"/>
</dbReference>
<dbReference type="FunFam" id="2.30.42.10:FF:000183">
    <property type="entry name" value="Golgi reassembly-stacking protein 2"/>
    <property type="match status" value="1"/>
</dbReference>
<evidence type="ECO:0000313" key="8">
    <source>
        <dbReference type="Proteomes" id="UP000005666"/>
    </source>
</evidence>
<dbReference type="Gene3D" id="2.30.42.10">
    <property type="match status" value="2"/>
</dbReference>
<dbReference type="InterPro" id="IPR024958">
    <property type="entry name" value="GRASP_PDZ"/>
</dbReference>
<dbReference type="GO" id="GO:0006888">
    <property type="term" value="P:endoplasmic reticulum to Golgi vesicle-mediated transport"/>
    <property type="evidence" value="ECO:0007669"/>
    <property type="project" value="EnsemblFungi"/>
</dbReference>
<dbReference type="OrthoDB" id="3318at2759"/>
<organism evidence="7 8">
    <name type="scientific">Tetrapisispora phaffii (strain ATCC 24235 / CBS 4417 / NBRC 1672 / NRRL Y-8282 / UCD 70-5)</name>
    <name type="common">Yeast</name>
    <name type="synonym">Fabospora phaffii</name>
    <dbReference type="NCBI Taxonomy" id="1071381"/>
    <lineage>
        <taxon>Eukaryota</taxon>
        <taxon>Fungi</taxon>
        <taxon>Dikarya</taxon>
        <taxon>Ascomycota</taxon>
        <taxon>Saccharomycotina</taxon>
        <taxon>Saccharomycetes</taxon>
        <taxon>Saccharomycetales</taxon>
        <taxon>Saccharomycetaceae</taxon>
        <taxon>Tetrapisispora</taxon>
    </lineage>
</organism>
<dbReference type="InterPro" id="IPR036034">
    <property type="entry name" value="PDZ_sf"/>
</dbReference>
<evidence type="ECO:0000256" key="4">
    <source>
        <dbReference type="ARBA" id="ARBA00023136"/>
    </source>
</evidence>
<dbReference type="AlphaFoldDB" id="G8BU89"/>
<evidence type="ECO:0000313" key="7">
    <source>
        <dbReference type="EMBL" id="CCE63467.1"/>
    </source>
</evidence>
<dbReference type="Proteomes" id="UP000005666">
    <property type="component" value="Chromosome 5"/>
</dbReference>
<feature type="region of interest" description="Disordered" evidence="5">
    <location>
        <begin position="328"/>
        <end position="380"/>
    </location>
</feature>
<dbReference type="PANTHER" id="PTHR12893:SF0">
    <property type="entry name" value="GRASP65"/>
    <property type="match status" value="1"/>
</dbReference>